<gene>
    <name evidence="2" type="ORF">CR194_18575</name>
</gene>
<dbReference type="InterPro" id="IPR009875">
    <property type="entry name" value="PilZ_domain"/>
</dbReference>
<dbReference type="AlphaFoldDB" id="A0A323T4Y9"/>
<reference evidence="2 3" key="1">
    <citation type="submission" date="2017-10" db="EMBL/GenBank/DDBJ databases">
        <title>Bacillus sp. nov., a halophilic bacterium isolated from a Keqin Lake.</title>
        <authorList>
            <person name="Wang H."/>
        </authorList>
    </citation>
    <scope>NUCLEOTIDE SEQUENCE [LARGE SCALE GENOMIC DNA]</scope>
    <source>
        <strain evidence="2 3">KQ-12</strain>
    </source>
</reference>
<dbReference type="GO" id="GO:0035438">
    <property type="term" value="F:cyclic-di-GMP binding"/>
    <property type="evidence" value="ECO:0007669"/>
    <property type="project" value="InterPro"/>
</dbReference>
<dbReference type="SUPFAM" id="SSF141371">
    <property type="entry name" value="PilZ domain-like"/>
    <property type="match status" value="1"/>
</dbReference>
<dbReference type="Proteomes" id="UP000248214">
    <property type="component" value="Unassembled WGS sequence"/>
</dbReference>
<comment type="caution">
    <text evidence="2">The sequence shown here is derived from an EMBL/GenBank/DDBJ whole genome shotgun (WGS) entry which is preliminary data.</text>
</comment>
<dbReference type="Gene3D" id="2.40.10.220">
    <property type="entry name" value="predicted glycosyltransferase like domains"/>
    <property type="match status" value="1"/>
</dbReference>
<proteinExistence type="predicted"/>
<evidence type="ECO:0000259" key="1">
    <source>
        <dbReference type="Pfam" id="PF07238"/>
    </source>
</evidence>
<keyword evidence="3" id="KW-1185">Reference proteome</keyword>
<accession>A0A323T4Y9</accession>
<dbReference type="OrthoDB" id="2354159at2"/>
<feature type="domain" description="PilZ" evidence="1">
    <location>
        <begin position="32"/>
        <end position="108"/>
    </location>
</feature>
<evidence type="ECO:0000313" key="3">
    <source>
        <dbReference type="Proteomes" id="UP000248214"/>
    </source>
</evidence>
<evidence type="ECO:0000313" key="2">
    <source>
        <dbReference type="EMBL" id="PYZ91638.1"/>
    </source>
</evidence>
<dbReference type="EMBL" id="PDOD01000006">
    <property type="protein sequence ID" value="PYZ91638.1"/>
    <property type="molecule type" value="Genomic_DNA"/>
</dbReference>
<dbReference type="Pfam" id="PF07238">
    <property type="entry name" value="PilZ"/>
    <property type="match status" value="1"/>
</dbReference>
<sequence>MKRYKREEPLRYEFARPLDVSFYISRLRGESYQSSRGKGVIHNISPGGLRLETSLKLHEVEDVEITFEIEIGTFSIQPTGTIVWKEIKGANYIYGIEYTSEDYGNDIIRALKEYPKAPKKKK</sequence>
<dbReference type="RefSeq" id="WP_110611877.1">
    <property type="nucleotide sequence ID" value="NZ_PDOD01000006.1"/>
</dbReference>
<name>A0A323T4Y9_9BACI</name>
<protein>
    <recommendedName>
        <fullName evidence="1">PilZ domain-containing protein</fullName>
    </recommendedName>
</protein>
<organism evidence="2 3">
    <name type="scientific">Salipaludibacillus keqinensis</name>
    <dbReference type="NCBI Taxonomy" id="2045207"/>
    <lineage>
        <taxon>Bacteria</taxon>
        <taxon>Bacillati</taxon>
        <taxon>Bacillota</taxon>
        <taxon>Bacilli</taxon>
        <taxon>Bacillales</taxon>
        <taxon>Bacillaceae</taxon>
    </lineage>
</organism>